<dbReference type="EMBL" id="QEQK01000005">
    <property type="protein sequence ID" value="PWN56519.1"/>
    <property type="molecule type" value="Genomic_DNA"/>
</dbReference>
<protein>
    <recommendedName>
        <fullName evidence="6">Ribonuclease D</fullName>
        <shortName evidence="6">RNase D</shortName>
        <ecNumber evidence="6">3.1.13.5</ecNumber>
    </recommendedName>
</protein>
<comment type="function">
    <text evidence="6">Exonuclease involved in the 3' processing of various precursor tRNAs. Initiates hydrolysis at the 3'-terminus of an RNA molecule and releases 5'-mononucleotides.</text>
</comment>
<sequence length="388" mass="43053">MDFIEISDAEALAAYTARVHEAESLCVDTEFMRERTYWPELALVQVCADQQCAVIDPLAFDAREGLCKLLGNPDQVKVFHAAGQDMEVLHHSLGMVPAPVFDTQLAASLLGYGDQIGYGALIERTMGHQLPKAFSRLNWKQRPIEREALEYAAADVIWLEGAYAKLRAELDRLGRSDWLDEDFAQLVEPSRWTVEPEGAWRKLKGLRKLRPNQRQLAARVAAWRETKALARNLPRKWVLKDDVILDMARRKPKTADELRRIRGLEDKAIQRDGADMLAAVAADQHWPELNEKDERPLPAESEPVVDALMALLRLQALAHGMTASAIAGRNDLIKLAAGDRGSALLQGWRAKVAGRALKAFLDGDSQLTVSGGPGQPRLGNPSHPDDTA</sequence>
<dbReference type="GO" id="GO:0005737">
    <property type="term" value="C:cytoplasm"/>
    <property type="evidence" value="ECO:0007669"/>
    <property type="project" value="UniProtKB-SubCell"/>
</dbReference>
<comment type="similarity">
    <text evidence="6">Belongs to the RNase D family.</text>
</comment>
<keyword evidence="3 6" id="KW-0540">Nuclease</keyword>
<dbReference type="Pfam" id="PF01612">
    <property type="entry name" value="DNA_pol_A_exo1"/>
    <property type="match status" value="1"/>
</dbReference>
<comment type="catalytic activity">
    <reaction evidence="6">
        <text>Exonucleolytic cleavage that removes extra residues from the 3'-terminus of tRNA to produce 5'-mononucleotides.</text>
        <dbReference type="EC" id="3.1.13.5"/>
    </reaction>
</comment>
<dbReference type="PANTHER" id="PTHR47649:SF1">
    <property type="entry name" value="RIBONUCLEASE D"/>
    <property type="match status" value="1"/>
</dbReference>
<dbReference type="RefSeq" id="WP_109719714.1">
    <property type="nucleotide sequence ID" value="NZ_QEQK01000005.1"/>
</dbReference>
<dbReference type="CDD" id="cd06142">
    <property type="entry name" value="RNaseD_exo"/>
    <property type="match status" value="1"/>
</dbReference>
<keyword evidence="5 6" id="KW-0269">Exonuclease</keyword>
<dbReference type="NCBIfam" id="TIGR01388">
    <property type="entry name" value="rnd"/>
    <property type="match status" value="1"/>
</dbReference>
<comment type="cofactor">
    <cofactor evidence="6">
        <name>a divalent metal cation</name>
        <dbReference type="ChEBI" id="CHEBI:60240"/>
    </cofactor>
</comment>
<dbReference type="InterPro" id="IPR006292">
    <property type="entry name" value="RNase_D"/>
</dbReference>
<feature type="region of interest" description="Disordered" evidence="7">
    <location>
        <begin position="367"/>
        <end position="388"/>
    </location>
</feature>
<proteinExistence type="inferred from homology"/>
<comment type="caution">
    <text evidence="9">The sequence shown here is derived from an EMBL/GenBank/DDBJ whole genome shotgun (WGS) entry which is preliminary data.</text>
</comment>
<reference evidence="9 10" key="1">
    <citation type="submission" date="2018-05" db="EMBL/GenBank/DDBJ databases">
        <title>Abyssibacter profundi OUC007T gen. nov., sp. nov, a marine bacterium isolated from seawater of the Mariana Trench.</title>
        <authorList>
            <person name="Zhou S."/>
        </authorList>
    </citation>
    <scope>NUCLEOTIDE SEQUENCE [LARGE SCALE GENOMIC DNA]</scope>
    <source>
        <strain evidence="9 10">OUC007</strain>
    </source>
</reference>
<dbReference type="GO" id="GO:0000166">
    <property type="term" value="F:nucleotide binding"/>
    <property type="evidence" value="ECO:0007669"/>
    <property type="project" value="InterPro"/>
</dbReference>
<dbReference type="Pfam" id="PF00570">
    <property type="entry name" value="HRDC"/>
    <property type="match status" value="1"/>
</dbReference>
<evidence type="ECO:0000256" key="6">
    <source>
        <dbReference type="HAMAP-Rule" id="MF_01899"/>
    </source>
</evidence>
<dbReference type="GO" id="GO:0033890">
    <property type="term" value="F:ribonuclease D activity"/>
    <property type="evidence" value="ECO:0007669"/>
    <property type="project" value="UniProtKB-UniRule"/>
</dbReference>
<dbReference type="InterPro" id="IPR012337">
    <property type="entry name" value="RNaseH-like_sf"/>
</dbReference>
<comment type="subcellular location">
    <subcellularLocation>
        <location evidence="6">Cytoplasm</location>
    </subcellularLocation>
</comment>
<evidence type="ECO:0000313" key="10">
    <source>
        <dbReference type="Proteomes" id="UP000251800"/>
    </source>
</evidence>
<dbReference type="AlphaFoldDB" id="A0A363UM68"/>
<dbReference type="PROSITE" id="PS50967">
    <property type="entry name" value="HRDC"/>
    <property type="match status" value="1"/>
</dbReference>
<dbReference type="Proteomes" id="UP000251800">
    <property type="component" value="Unassembled WGS sequence"/>
</dbReference>
<keyword evidence="4 6" id="KW-0378">Hydrolase</keyword>
<dbReference type="GO" id="GO:0008408">
    <property type="term" value="F:3'-5' exonuclease activity"/>
    <property type="evidence" value="ECO:0007669"/>
    <property type="project" value="InterPro"/>
</dbReference>
<dbReference type="InterPro" id="IPR051086">
    <property type="entry name" value="RNase_D-like"/>
</dbReference>
<dbReference type="SUPFAM" id="SSF47819">
    <property type="entry name" value="HRDC-like"/>
    <property type="match status" value="2"/>
</dbReference>
<feature type="domain" description="HRDC" evidence="8">
    <location>
        <begin position="210"/>
        <end position="290"/>
    </location>
</feature>
<evidence type="ECO:0000256" key="5">
    <source>
        <dbReference type="ARBA" id="ARBA00022839"/>
    </source>
</evidence>
<dbReference type="InterPro" id="IPR036397">
    <property type="entry name" value="RNaseH_sf"/>
</dbReference>
<dbReference type="SMART" id="SM00341">
    <property type="entry name" value="HRDC"/>
    <property type="match status" value="1"/>
</dbReference>
<evidence type="ECO:0000256" key="4">
    <source>
        <dbReference type="ARBA" id="ARBA00022801"/>
    </source>
</evidence>
<organism evidence="9 10">
    <name type="scientific">Abyssibacter profundi</name>
    <dbReference type="NCBI Taxonomy" id="2182787"/>
    <lineage>
        <taxon>Bacteria</taxon>
        <taxon>Pseudomonadati</taxon>
        <taxon>Pseudomonadota</taxon>
        <taxon>Gammaproteobacteria</taxon>
        <taxon>Chromatiales</taxon>
        <taxon>Oceanococcaceae</taxon>
        <taxon>Abyssibacter</taxon>
    </lineage>
</organism>
<dbReference type="InterPro" id="IPR002121">
    <property type="entry name" value="HRDC_dom"/>
</dbReference>
<name>A0A363UM68_9GAMM</name>
<evidence type="ECO:0000313" key="9">
    <source>
        <dbReference type="EMBL" id="PWN56519.1"/>
    </source>
</evidence>
<dbReference type="SUPFAM" id="SSF53098">
    <property type="entry name" value="Ribonuclease H-like"/>
    <property type="match status" value="1"/>
</dbReference>
<dbReference type="SMART" id="SM00474">
    <property type="entry name" value="35EXOc"/>
    <property type="match status" value="1"/>
</dbReference>
<dbReference type="Gene3D" id="3.30.420.10">
    <property type="entry name" value="Ribonuclease H-like superfamily/Ribonuclease H"/>
    <property type="match status" value="1"/>
</dbReference>
<dbReference type="HAMAP" id="MF_01899">
    <property type="entry name" value="RNase_D"/>
    <property type="match status" value="1"/>
</dbReference>
<gene>
    <name evidence="6 9" type="primary">rnd</name>
    <name evidence="9" type="ORF">DEH80_06725</name>
</gene>
<keyword evidence="1 6" id="KW-0963">Cytoplasm</keyword>
<dbReference type="OrthoDB" id="9800549at2"/>
<dbReference type="InterPro" id="IPR002562">
    <property type="entry name" value="3'-5'_exonuclease_dom"/>
</dbReference>
<evidence type="ECO:0000256" key="3">
    <source>
        <dbReference type="ARBA" id="ARBA00022722"/>
    </source>
</evidence>
<evidence type="ECO:0000256" key="7">
    <source>
        <dbReference type="SAM" id="MobiDB-lite"/>
    </source>
</evidence>
<dbReference type="InterPro" id="IPR044876">
    <property type="entry name" value="HRDC_dom_sf"/>
</dbReference>
<dbReference type="Gene3D" id="1.10.150.80">
    <property type="entry name" value="HRDC domain"/>
    <property type="match status" value="1"/>
</dbReference>
<evidence type="ECO:0000259" key="8">
    <source>
        <dbReference type="PROSITE" id="PS50967"/>
    </source>
</evidence>
<evidence type="ECO:0000256" key="2">
    <source>
        <dbReference type="ARBA" id="ARBA00022694"/>
    </source>
</evidence>
<dbReference type="InterPro" id="IPR010997">
    <property type="entry name" value="HRDC-like_sf"/>
</dbReference>
<dbReference type="GO" id="GO:0003676">
    <property type="term" value="F:nucleic acid binding"/>
    <property type="evidence" value="ECO:0007669"/>
    <property type="project" value="InterPro"/>
</dbReference>
<keyword evidence="2 6" id="KW-0819">tRNA processing</keyword>
<dbReference type="PANTHER" id="PTHR47649">
    <property type="entry name" value="RIBONUCLEASE D"/>
    <property type="match status" value="1"/>
</dbReference>
<dbReference type="EC" id="3.1.13.5" evidence="6"/>
<dbReference type="GO" id="GO:0042780">
    <property type="term" value="P:tRNA 3'-end processing"/>
    <property type="evidence" value="ECO:0007669"/>
    <property type="project" value="UniProtKB-UniRule"/>
</dbReference>
<evidence type="ECO:0000256" key="1">
    <source>
        <dbReference type="ARBA" id="ARBA00022490"/>
    </source>
</evidence>
<keyword evidence="10" id="KW-1185">Reference proteome</keyword>
<accession>A0A363UM68</accession>